<evidence type="ECO:0000256" key="7">
    <source>
        <dbReference type="ARBA" id="ARBA00022989"/>
    </source>
</evidence>
<proteinExistence type="inferred from homology"/>
<evidence type="ECO:0000256" key="4">
    <source>
        <dbReference type="ARBA" id="ARBA00022475"/>
    </source>
</evidence>
<evidence type="ECO:0000313" key="11">
    <source>
        <dbReference type="Proteomes" id="UP000217154"/>
    </source>
</evidence>
<evidence type="ECO:0000256" key="8">
    <source>
        <dbReference type="ARBA" id="ARBA00023136"/>
    </source>
</evidence>
<dbReference type="InterPro" id="IPR004764">
    <property type="entry name" value="MdtF-like"/>
</dbReference>
<sequence length="1090" mass="116729">MNLSKFFIDRPIFAGVLSLLMLIAGLIALRGLPISEYPEVAPPSVVVRATYPGANPKVIAETVATPLEEQINGVEGMLYMGSQATTDGVMTLTVTFRLGTDPDKAQQLVQNRVSQAEPRLPEEVRRLGITTVKSAPDLTMVVHLVSPNNRYDINYLRNYAVLNVKDPLARIEGVGQVQIFGGGDYSMRVWLDPQKVAQRGLSASDVVAAIRGQNVQAAAGVVGASPGLSGVDMQLSINAQGRLQSEEEFGDIIVKSGTDGAVTRLRDIGRLEMGAADYSLRSLLNNDPAVGMGVFQAPGSNALDISSNVRKTMEELNKNMPEGLEYRIAYDPTQFVRASIESVIHTLLEAIALVVLVVILFLQTWRASIIPLLAVPVSVIGTFAVLHILGFSINALSLFGLVLAIGIVVDDAIVVVENVERNIEAGLTPREATYRAMREVSGPIIAIALVLVAVFVPLAFISGLTGQFYKQFAVTIAISTVISAINSLTLSPALAALLLRGHDQPKDALTRGMDKAFGWLFRGFNKFFHRGSEAYSGGVKRVISRKTLMLVIYLALVGVTFGLFKAVPSGFVPAQDKQYLIGFAQLPDGATLDRTEEVITRMGEIMKKNPNVEDAIAFPGLSINGFTNSSNSGIVFATLKPFDQRKRADQSGGAVAGQLNGAFSSIQDAFIVMFPPPPVAGLGTTGGFKLQIEDRASVGYDQMDVAVKAFMAKAYAAPELTGMFTSWQVNVPQLYADIDRTKARQLGVPVTDIFDTMQIYLGSLYANDFNKFGRTYSVRVQADAPYRARAEDVGMLKVRSTSGEMVPLAALMKVNSTFGPERAMRYNGYLAADINGGPAPGYSSGQAQDVITKIAAETLPKGVSFEWTELTYQEILAGNSAFLVFPLAILLVFLVLAAQYESLTLPIAIILIVPMGIMAAMAGVWISGGDNNVFTQIGLIVLVGLSAKNAILIVEFARELEFAGRTPIQAAIEASRLRLRPILMTSLAFVMGVLPLVLSTGAGSEMRKAMGVAVFAGMIGVTAFGLFLTPVFYVLMRRLAGNRPLKLHGEVPHGDDFVSADHPVAPSHGGGGGGLHPVPASPRPSHGAHD</sequence>
<dbReference type="SUPFAM" id="SSF82693">
    <property type="entry name" value="Multidrug efflux transporter AcrB pore domain, PN1, PN2, PC1 and PC2 subdomains"/>
    <property type="match status" value="4"/>
</dbReference>
<accession>A0A1E7U0E1</accession>
<feature type="transmembrane region" description="Helical" evidence="9">
    <location>
        <begin position="343"/>
        <end position="362"/>
    </location>
</feature>
<feature type="transmembrane region" description="Helical" evidence="9">
    <location>
        <begin position="369"/>
        <end position="389"/>
    </location>
</feature>
<comment type="subcellular location">
    <subcellularLocation>
        <location evidence="1 9">Cell inner membrane</location>
        <topology evidence="1 9">Multi-pass membrane protein</topology>
    </subcellularLocation>
</comment>
<dbReference type="Gene3D" id="3.30.70.1440">
    <property type="entry name" value="Multidrug efflux transporter AcrB pore domain"/>
    <property type="match status" value="1"/>
</dbReference>
<name>A0A1E7U0E1_9BURK</name>
<dbReference type="SUPFAM" id="SSF82866">
    <property type="entry name" value="Multidrug efflux transporter AcrB transmembrane domain"/>
    <property type="match status" value="2"/>
</dbReference>
<dbReference type="STRING" id="436515.GCA_001752345_02968"/>
<dbReference type="PROSITE" id="PS50156">
    <property type="entry name" value="SSD"/>
    <property type="match status" value="1"/>
</dbReference>
<evidence type="ECO:0000256" key="1">
    <source>
        <dbReference type="ARBA" id="ARBA00004429"/>
    </source>
</evidence>
<keyword evidence="8 9" id="KW-0472">Membrane</keyword>
<keyword evidence="3 9" id="KW-0813">Transport</keyword>
<organism evidence="10 11">
    <name type="scientific">Variovorax boronicumulans</name>
    <dbReference type="NCBI Taxonomy" id="436515"/>
    <lineage>
        <taxon>Bacteria</taxon>
        <taxon>Pseudomonadati</taxon>
        <taxon>Pseudomonadota</taxon>
        <taxon>Betaproteobacteria</taxon>
        <taxon>Burkholderiales</taxon>
        <taxon>Comamonadaceae</taxon>
        <taxon>Variovorax</taxon>
    </lineage>
</organism>
<feature type="transmembrane region" description="Helical" evidence="9">
    <location>
        <begin position="905"/>
        <end position="927"/>
    </location>
</feature>
<feature type="transmembrane region" description="Helical" evidence="9">
    <location>
        <begin position="880"/>
        <end position="898"/>
    </location>
</feature>
<feature type="transmembrane region" description="Helical" evidence="9">
    <location>
        <begin position="395"/>
        <end position="419"/>
    </location>
</feature>
<keyword evidence="6 9" id="KW-0812">Transmembrane</keyword>
<feature type="transmembrane region" description="Helical" evidence="9">
    <location>
        <begin position="933"/>
        <end position="956"/>
    </location>
</feature>
<dbReference type="GO" id="GO:0015562">
    <property type="term" value="F:efflux transmembrane transporter activity"/>
    <property type="evidence" value="ECO:0007669"/>
    <property type="project" value="InterPro"/>
</dbReference>
<feature type="transmembrane region" description="Helical" evidence="9">
    <location>
        <begin position="977"/>
        <end position="998"/>
    </location>
</feature>
<dbReference type="AlphaFoldDB" id="A0A1E7U0E1"/>
<keyword evidence="4" id="KW-1003">Cell membrane</keyword>
<dbReference type="NCBIfam" id="TIGR00915">
    <property type="entry name" value="2A0602"/>
    <property type="match status" value="1"/>
</dbReference>
<dbReference type="EMBL" id="CP023284">
    <property type="protein sequence ID" value="ATA54526.1"/>
    <property type="molecule type" value="Genomic_DNA"/>
</dbReference>
<feature type="transmembrane region" description="Helical" evidence="9">
    <location>
        <begin position="440"/>
        <end position="460"/>
    </location>
</feature>
<reference evidence="10 11" key="1">
    <citation type="submission" date="2017-09" db="EMBL/GenBank/DDBJ databases">
        <title>The diverse metabolic capabilities of V. boronicumulans make it an excellent choice for continued studies on novel biodegradation.</title>
        <authorList>
            <person name="Sun S."/>
        </authorList>
    </citation>
    <scope>NUCLEOTIDE SEQUENCE [LARGE SCALE GENOMIC DNA]</scope>
    <source>
        <strain evidence="10 11">J1</strain>
    </source>
</reference>
<dbReference type="GO" id="GO:0042910">
    <property type="term" value="F:xenobiotic transmembrane transporter activity"/>
    <property type="evidence" value="ECO:0007669"/>
    <property type="project" value="TreeGrafter"/>
</dbReference>
<dbReference type="PANTHER" id="PTHR32063:SF11">
    <property type="entry name" value="CATION OR DRUG EFFLUX SYSTEM PROTEIN"/>
    <property type="match status" value="1"/>
</dbReference>
<feature type="transmembrane region" description="Helical" evidence="9">
    <location>
        <begin position="472"/>
        <end position="499"/>
    </location>
</feature>
<protein>
    <recommendedName>
        <fullName evidence="9">Efflux pump membrane transporter</fullName>
    </recommendedName>
</protein>
<evidence type="ECO:0000256" key="2">
    <source>
        <dbReference type="ARBA" id="ARBA00010942"/>
    </source>
</evidence>
<dbReference type="FunFam" id="1.20.1640.10:FF:000001">
    <property type="entry name" value="Efflux pump membrane transporter"/>
    <property type="match status" value="1"/>
</dbReference>
<dbReference type="NCBIfam" id="NF000282">
    <property type="entry name" value="RND_permease_1"/>
    <property type="match status" value="1"/>
</dbReference>
<evidence type="ECO:0000256" key="6">
    <source>
        <dbReference type="ARBA" id="ARBA00022692"/>
    </source>
</evidence>
<dbReference type="GO" id="GO:0009636">
    <property type="term" value="P:response to toxic substance"/>
    <property type="evidence" value="ECO:0007669"/>
    <property type="project" value="UniProtKB-ARBA"/>
</dbReference>
<evidence type="ECO:0000256" key="5">
    <source>
        <dbReference type="ARBA" id="ARBA00022519"/>
    </source>
</evidence>
<dbReference type="InterPro" id="IPR027463">
    <property type="entry name" value="AcrB_DN_DC_subdom"/>
</dbReference>
<dbReference type="FunFam" id="3.30.70.1430:FF:000001">
    <property type="entry name" value="Efflux pump membrane transporter"/>
    <property type="match status" value="1"/>
</dbReference>
<evidence type="ECO:0000256" key="3">
    <source>
        <dbReference type="ARBA" id="ARBA00022448"/>
    </source>
</evidence>
<keyword evidence="5 9" id="KW-0997">Cell inner membrane</keyword>
<dbReference type="InterPro" id="IPR000731">
    <property type="entry name" value="SSD"/>
</dbReference>
<dbReference type="SUPFAM" id="SSF82714">
    <property type="entry name" value="Multidrug efflux transporter AcrB TolC docking domain, DN and DC subdomains"/>
    <property type="match status" value="2"/>
</dbReference>
<dbReference type="Gene3D" id="1.20.1640.10">
    <property type="entry name" value="Multidrug efflux transporter AcrB transmembrane domain"/>
    <property type="match status" value="2"/>
</dbReference>
<evidence type="ECO:0000256" key="9">
    <source>
        <dbReference type="RuleBase" id="RU364070"/>
    </source>
</evidence>
<dbReference type="PANTHER" id="PTHR32063">
    <property type="match status" value="1"/>
</dbReference>
<dbReference type="RefSeq" id="WP_070060506.1">
    <property type="nucleotide sequence ID" value="NZ_CP023284.1"/>
</dbReference>
<dbReference type="Gene3D" id="3.30.2090.10">
    <property type="entry name" value="Multidrug efflux transporter AcrB TolC docking domain, DN and DC subdomains"/>
    <property type="match status" value="2"/>
</dbReference>
<dbReference type="GO" id="GO:0005886">
    <property type="term" value="C:plasma membrane"/>
    <property type="evidence" value="ECO:0007669"/>
    <property type="project" value="UniProtKB-SubCell"/>
</dbReference>
<dbReference type="KEGG" id="vbo:CKY39_15895"/>
<dbReference type="OrthoDB" id="9176627at2"/>
<feature type="transmembrane region" description="Helical" evidence="9">
    <location>
        <begin position="1010"/>
        <end position="1036"/>
    </location>
</feature>
<dbReference type="PRINTS" id="PR00702">
    <property type="entry name" value="ACRIFLAVINRP"/>
</dbReference>
<dbReference type="Gene3D" id="3.30.70.1430">
    <property type="entry name" value="Multidrug efflux transporter AcrB pore domain"/>
    <property type="match status" value="2"/>
</dbReference>
<keyword evidence="7 9" id="KW-1133">Transmembrane helix</keyword>
<evidence type="ECO:0000313" key="10">
    <source>
        <dbReference type="EMBL" id="ATA54526.1"/>
    </source>
</evidence>
<feature type="transmembrane region" description="Helical" evidence="9">
    <location>
        <begin position="548"/>
        <end position="567"/>
    </location>
</feature>
<dbReference type="Proteomes" id="UP000217154">
    <property type="component" value="Chromosome"/>
</dbReference>
<feature type="transmembrane region" description="Helical" evidence="9">
    <location>
        <begin position="12"/>
        <end position="32"/>
    </location>
</feature>
<comment type="similarity">
    <text evidence="2 9">Belongs to the resistance-nodulation-cell division (RND) (TC 2.A.6) family.</text>
</comment>
<gene>
    <name evidence="10" type="ORF">CKY39_15895</name>
</gene>
<dbReference type="Pfam" id="PF00873">
    <property type="entry name" value="ACR_tran"/>
    <property type="match status" value="1"/>
</dbReference>
<dbReference type="InterPro" id="IPR001036">
    <property type="entry name" value="Acrflvin-R"/>
</dbReference>
<dbReference type="Gene3D" id="3.30.70.1320">
    <property type="entry name" value="Multidrug efflux transporter AcrB pore domain like"/>
    <property type="match status" value="1"/>
</dbReference>